<feature type="compositionally biased region" description="Polar residues" evidence="1">
    <location>
        <begin position="13"/>
        <end position="36"/>
    </location>
</feature>
<accession>A0A420TZL3</accession>
<feature type="compositionally biased region" description="Basic residues" evidence="1">
    <location>
        <begin position="138"/>
        <end position="152"/>
    </location>
</feature>
<evidence type="ECO:0000313" key="3">
    <source>
        <dbReference type="Proteomes" id="UP000283569"/>
    </source>
</evidence>
<dbReference type="Proteomes" id="UP000283569">
    <property type="component" value="Unassembled WGS sequence"/>
</dbReference>
<comment type="caution">
    <text evidence="2">The sequence shown here is derived from an EMBL/GenBank/DDBJ whole genome shotgun (WGS) entry which is preliminary data.</text>
</comment>
<protein>
    <submittedName>
        <fullName evidence="2">Uncharacterized protein</fullName>
    </submittedName>
</protein>
<evidence type="ECO:0000256" key="1">
    <source>
        <dbReference type="SAM" id="MobiDB-lite"/>
    </source>
</evidence>
<feature type="compositionally biased region" description="Low complexity" evidence="1">
    <location>
        <begin position="54"/>
        <end position="66"/>
    </location>
</feature>
<feature type="compositionally biased region" description="Pro residues" evidence="1">
    <location>
        <begin position="235"/>
        <end position="263"/>
    </location>
</feature>
<dbReference type="AlphaFoldDB" id="A0A420TZL3"/>
<feature type="region of interest" description="Disordered" evidence="1">
    <location>
        <begin position="1"/>
        <end position="159"/>
    </location>
</feature>
<feature type="compositionally biased region" description="Low complexity" evidence="1">
    <location>
        <begin position="73"/>
        <end position="85"/>
    </location>
</feature>
<feature type="region of interest" description="Disordered" evidence="1">
    <location>
        <begin position="199"/>
        <end position="265"/>
    </location>
</feature>
<reference evidence="2 3" key="1">
    <citation type="journal article" date="2018" name="Sci. Rep.">
        <title>Characterisation of pathogen-specific regions and novel effector candidates in Fusarium oxysporum f. sp. cepae.</title>
        <authorList>
            <person name="Armitage A.D."/>
            <person name="Taylor A."/>
            <person name="Sobczyk M.K."/>
            <person name="Baxter L."/>
            <person name="Greenfield B.P."/>
            <person name="Bates H.J."/>
            <person name="Wilson F."/>
            <person name="Jackson A.C."/>
            <person name="Ott S."/>
            <person name="Harrison R.J."/>
            <person name="Clarkson J.P."/>
        </authorList>
    </citation>
    <scope>NUCLEOTIDE SEQUENCE [LARGE SCALE GENOMIC DNA]</scope>
    <source>
        <strain evidence="2 3">Fp_A8</strain>
    </source>
</reference>
<evidence type="ECO:0000313" key="2">
    <source>
        <dbReference type="EMBL" id="RKL46959.1"/>
    </source>
</evidence>
<name>A0A420TZL3_GIBIN</name>
<proteinExistence type="predicted"/>
<gene>
    <name evidence="2" type="ORF">BFJ72_g2697</name>
</gene>
<sequence length="318" mass="33803">MSTPSSPLDLEQDSQPHQAVQDHLAQNTEQDHATSCSPPPEDRELWGTPPSTPLSPSSSPSSSPSPNVNGNKPLALPAVAPSAAAETVFPKEDNTMPQPQESQFDPAAAANEALKSVSLELEEASKPKQSRAAVKRVTAPKRVSKRATKPPKRLTPNKLMQQMDQEGMAMLRQRIAAKEAREASEMAALALLPPPVYGPPGQPYGQNPSQAAPGLYPPALGQYSQAAGPLYQQPPSLPPPTPAFPPAPAPAPAWVPTPSPPLSSAPQAPNYSIGLGIYNGLGQYHSAAPQPWLMQQPGLPDEFVELDEFNELDDFVEP</sequence>
<organism evidence="2 3">
    <name type="scientific">Gibberella intermedia</name>
    <name type="common">Bulb rot disease fungus</name>
    <name type="synonym">Fusarium proliferatum</name>
    <dbReference type="NCBI Taxonomy" id="948311"/>
    <lineage>
        <taxon>Eukaryota</taxon>
        <taxon>Fungi</taxon>
        <taxon>Dikarya</taxon>
        <taxon>Ascomycota</taxon>
        <taxon>Pezizomycotina</taxon>
        <taxon>Sordariomycetes</taxon>
        <taxon>Hypocreomycetidae</taxon>
        <taxon>Hypocreales</taxon>
        <taxon>Nectriaceae</taxon>
        <taxon>Fusarium</taxon>
        <taxon>Fusarium fujikuroi species complex</taxon>
    </lineage>
</organism>
<dbReference type="EMBL" id="MRDB01000006">
    <property type="protein sequence ID" value="RKL46959.1"/>
    <property type="molecule type" value="Genomic_DNA"/>
</dbReference>